<evidence type="ECO:0000256" key="5">
    <source>
        <dbReference type="ARBA" id="ARBA00049534"/>
    </source>
</evidence>
<evidence type="ECO:0000256" key="2">
    <source>
        <dbReference type="ARBA" id="ARBA00011881"/>
    </source>
</evidence>
<evidence type="ECO:0000256" key="3">
    <source>
        <dbReference type="ARBA" id="ARBA00012918"/>
    </source>
</evidence>
<dbReference type="EMBL" id="NIVC01001828">
    <property type="protein sequence ID" value="PAA63614.1"/>
    <property type="molecule type" value="Genomic_DNA"/>
</dbReference>
<proteinExistence type="inferred from homology"/>
<evidence type="ECO:0000256" key="1">
    <source>
        <dbReference type="ARBA" id="ARBA00011076"/>
    </source>
</evidence>
<feature type="region of interest" description="Disordered" evidence="7">
    <location>
        <begin position="527"/>
        <end position="546"/>
    </location>
</feature>
<comment type="catalytic activity">
    <reaction evidence="5">
        <text>L-glutamine + H2O = L-glutamate + NH4(+)</text>
        <dbReference type="Rhea" id="RHEA:15889"/>
        <dbReference type="ChEBI" id="CHEBI:15377"/>
        <dbReference type="ChEBI" id="CHEBI:28938"/>
        <dbReference type="ChEBI" id="CHEBI:29985"/>
        <dbReference type="ChEBI" id="CHEBI:58359"/>
        <dbReference type="EC" id="3.5.1.2"/>
    </reaction>
</comment>
<dbReference type="SUPFAM" id="SSF56601">
    <property type="entry name" value="beta-lactamase/transpeptidase-like"/>
    <property type="match status" value="1"/>
</dbReference>
<dbReference type="Pfam" id="PF04960">
    <property type="entry name" value="Glutaminase"/>
    <property type="match status" value="1"/>
</dbReference>
<dbReference type="PROSITE" id="PS50297">
    <property type="entry name" value="ANK_REP_REGION"/>
    <property type="match status" value="1"/>
</dbReference>
<dbReference type="GO" id="GO:0006543">
    <property type="term" value="P:L-glutamine catabolic process"/>
    <property type="evidence" value="ECO:0007669"/>
    <property type="project" value="TreeGrafter"/>
</dbReference>
<dbReference type="InterPro" id="IPR036770">
    <property type="entry name" value="Ankyrin_rpt-contain_sf"/>
</dbReference>
<dbReference type="GO" id="GO:0006537">
    <property type="term" value="P:glutamate biosynthetic process"/>
    <property type="evidence" value="ECO:0007669"/>
    <property type="project" value="TreeGrafter"/>
</dbReference>
<feature type="region of interest" description="Disordered" evidence="7">
    <location>
        <begin position="551"/>
        <end position="638"/>
    </location>
</feature>
<comment type="caution">
    <text evidence="8">The sequence shown here is derived from an EMBL/GenBank/DDBJ whole genome shotgun (WGS) entry which is preliminary data.</text>
</comment>
<dbReference type="AlphaFoldDB" id="A0A267ERL7"/>
<dbReference type="PANTHER" id="PTHR12544:SF29">
    <property type="entry name" value="GLUTAMINASE"/>
    <property type="match status" value="1"/>
</dbReference>
<evidence type="ECO:0000313" key="8">
    <source>
        <dbReference type="EMBL" id="PAA63614.1"/>
    </source>
</evidence>
<dbReference type="Gene3D" id="3.40.710.10">
    <property type="entry name" value="DD-peptidase/beta-lactamase superfamily"/>
    <property type="match status" value="1"/>
</dbReference>
<name>A0A267ERL7_9PLAT</name>
<dbReference type="PANTHER" id="PTHR12544">
    <property type="entry name" value="GLUTAMINASE"/>
    <property type="match status" value="1"/>
</dbReference>
<evidence type="ECO:0000256" key="7">
    <source>
        <dbReference type="SAM" id="MobiDB-lite"/>
    </source>
</evidence>
<feature type="compositionally biased region" description="Acidic residues" evidence="7">
    <location>
        <begin position="619"/>
        <end position="629"/>
    </location>
</feature>
<dbReference type="Proteomes" id="UP000215902">
    <property type="component" value="Unassembled WGS sequence"/>
</dbReference>
<dbReference type="InterPro" id="IPR015868">
    <property type="entry name" value="Glutaminase"/>
</dbReference>
<sequence>MQTQTVSQVAAPSAVRYSAEDLGLIRAAKLTAWLRTEGIDKRDPRIKANLQQLLAAMSDNEGEPAFSKESVERIFSATGSVFLLKVLRNELIVRDFVGFAQTIEMLFEQARQECKVGEVSRLTPELTQADPDSWGISLCTVDGQRLSLGDSRAAFCLQDCSQPITYAVALTEKGPAVVHQFVGYEPVGVHHEGLEIGPDGKPFNPLTGSGALLTAALIGSPQDPLSARFSALCRVYSRLLAGGSVSVHTGSYLSQREANYHNWAAAYRLMELGAFPPGAQATDAMDLHLQLASFSIDCQAGALIAAALANGGVCPLTEDRVLSPAATRSTLSVMHSCGLGRHSGRFAFKCGLPATAGVSGCLLAVLPNVMGLCLYSPRLLQGRVSARSLHFCELLVRQYSFHLYDSLLHNRKLDPTGRLADSGRARFDAVSTMLYAARDGDIACLRRFYLTGHDMNSCDYDSRTPLHVAASEGRLAAVQFLCSVCRVDRRLRDRWDLTALDCARILGRSKVEQFLAELDNEESAAVTLASGKQSTTGELNDNVGKIKERCNKESSSNEMQDGSDKDPAGFVGSSKAGSIETGFVGSWSSGSERQEDRSASFEYKGRDEADAQFSSGPDSDGEGEGDDGEAATVTMSGDGCRWWAI</sequence>
<feature type="compositionally biased region" description="Basic and acidic residues" evidence="7">
    <location>
        <begin position="592"/>
        <end position="609"/>
    </location>
</feature>
<dbReference type="GO" id="GO:0004359">
    <property type="term" value="F:glutaminase activity"/>
    <property type="evidence" value="ECO:0007669"/>
    <property type="project" value="UniProtKB-EC"/>
</dbReference>
<evidence type="ECO:0000256" key="4">
    <source>
        <dbReference type="ARBA" id="ARBA00022801"/>
    </source>
</evidence>
<dbReference type="Gene3D" id="1.25.40.20">
    <property type="entry name" value="Ankyrin repeat-containing domain"/>
    <property type="match status" value="1"/>
</dbReference>
<dbReference type="STRING" id="282301.A0A267ERL7"/>
<dbReference type="SUPFAM" id="SSF48403">
    <property type="entry name" value="Ankyrin repeat"/>
    <property type="match status" value="1"/>
</dbReference>
<dbReference type="InterPro" id="IPR012338">
    <property type="entry name" value="Beta-lactam/transpept-like"/>
</dbReference>
<feature type="compositionally biased region" description="Polar residues" evidence="7">
    <location>
        <begin position="530"/>
        <end position="539"/>
    </location>
</feature>
<keyword evidence="9" id="KW-1185">Reference proteome</keyword>
<dbReference type="OrthoDB" id="9995210at2759"/>
<gene>
    <name evidence="8" type="ORF">BOX15_Mlig015753g1</name>
</gene>
<dbReference type="PROSITE" id="PS50088">
    <property type="entry name" value="ANK_REPEAT"/>
    <property type="match status" value="1"/>
</dbReference>
<feature type="repeat" description="ANK" evidence="6">
    <location>
        <begin position="461"/>
        <end position="481"/>
    </location>
</feature>
<evidence type="ECO:0000313" key="9">
    <source>
        <dbReference type="Proteomes" id="UP000215902"/>
    </source>
</evidence>
<dbReference type="Pfam" id="PF12796">
    <property type="entry name" value="Ank_2"/>
    <property type="match status" value="1"/>
</dbReference>
<keyword evidence="6" id="KW-0040">ANK repeat</keyword>
<organism evidence="8 9">
    <name type="scientific">Macrostomum lignano</name>
    <dbReference type="NCBI Taxonomy" id="282301"/>
    <lineage>
        <taxon>Eukaryota</taxon>
        <taxon>Metazoa</taxon>
        <taxon>Spiralia</taxon>
        <taxon>Lophotrochozoa</taxon>
        <taxon>Platyhelminthes</taxon>
        <taxon>Rhabditophora</taxon>
        <taxon>Macrostomorpha</taxon>
        <taxon>Macrostomida</taxon>
        <taxon>Macrostomidae</taxon>
        <taxon>Macrostomum</taxon>
    </lineage>
</organism>
<comment type="similarity">
    <text evidence="1">Belongs to the glutaminase family.</text>
</comment>
<keyword evidence="4" id="KW-0378">Hydrolase</keyword>
<evidence type="ECO:0000256" key="6">
    <source>
        <dbReference type="PROSITE-ProRule" id="PRU00023"/>
    </source>
</evidence>
<reference evidence="8 9" key="1">
    <citation type="submission" date="2017-06" db="EMBL/GenBank/DDBJ databases">
        <title>A platform for efficient transgenesis in Macrostomum lignano, a flatworm model organism for stem cell research.</title>
        <authorList>
            <person name="Berezikov E."/>
        </authorList>
    </citation>
    <scope>NUCLEOTIDE SEQUENCE [LARGE SCALE GENOMIC DNA]</scope>
    <source>
        <strain evidence="8">DV1</strain>
        <tissue evidence="8">Whole organism</tissue>
    </source>
</reference>
<accession>A0A267ERL7</accession>
<dbReference type="InterPro" id="IPR002110">
    <property type="entry name" value="Ankyrin_rpt"/>
</dbReference>
<dbReference type="EC" id="3.5.1.2" evidence="3"/>
<comment type="subunit">
    <text evidence="2">Homotetramer.</text>
</comment>
<protein>
    <recommendedName>
        <fullName evidence="3">glutaminase</fullName>
        <ecNumber evidence="3">3.5.1.2</ecNumber>
    </recommendedName>
</protein>